<dbReference type="Proteomes" id="UP001062846">
    <property type="component" value="Chromosome 2"/>
</dbReference>
<protein>
    <submittedName>
        <fullName evidence="1">Uncharacterized protein</fullName>
    </submittedName>
</protein>
<comment type="caution">
    <text evidence="1">The sequence shown here is derived from an EMBL/GenBank/DDBJ whole genome shotgun (WGS) entry which is preliminary data.</text>
</comment>
<accession>A0ACC0PN82</accession>
<dbReference type="EMBL" id="CM046389">
    <property type="protein sequence ID" value="KAI8566940.1"/>
    <property type="molecule type" value="Genomic_DNA"/>
</dbReference>
<evidence type="ECO:0000313" key="2">
    <source>
        <dbReference type="Proteomes" id="UP001062846"/>
    </source>
</evidence>
<gene>
    <name evidence="1" type="ORF">RHMOL_Rhmol02G0081500</name>
</gene>
<evidence type="ECO:0000313" key="1">
    <source>
        <dbReference type="EMBL" id="KAI8566940.1"/>
    </source>
</evidence>
<name>A0ACC0PN82_RHOML</name>
<reference evidence="1" key="1">
    <citation type="submission" date="2022-02" db="EMBL/GenBank/DDBJ databases">
        <title>Plant Genome Project.</title>
        <authorList>
            <person name="Zhang R.-G."/>
        </authorList>
    </citation>
    <scope>NUCLEOTIDE SEQUENCE</scope>
    <source>
        <strain evidence="1">AT1</strain>
    </source>
</reference>
<proteinExistence type="predicted"/>
<organism evidence="1 2">
    <name type="scientific">Rhododendron molle</name>
    <name type="common">Chinese azalea</name>
    <name type="synonym">Azalea mollis</name>
    <dbReference type="NCBI Taxonomy" id="49168"/>
    <lineage>
        <taxon>Eukaryota</taxon>
        <taxon>Viridiplantae</taxon>
        <taxon>Streptophyta</taxon>
        <taxon>Embryophyta</taxon>
        <taxon>Tracheophyta</taxon>
        <taxon>Spermatophyta</taxon>
        <taxon>Magnoliopsida</taxon>
        <taxon>eudicotyledons</taxon>
        <taxon>Gunneridae</taxon>
        <taxon>Pentapetalae</taxon>
        <taxon>asterids</taxon>
        <taxon>Ericales</taxon>
        <taxon>Ericaceae</taxon>
        <taxon>Ericoideae</taxon>
        <taxon>Rhodoreae</taxon>
        <taxon>Rhododendron</taxon>
    </lineage>
</organism>
<sequence length="66" mass="7747">MDTTCFNSSKATFPSYHNEISINKVEGNIIRMLTKKIRGKFSLESLNYKQFYDILCLAYHIFDLPH</sequence>
<keyword evidence="2" id="KW-1185">Reference proteome</keyword>